<dbReference type="InterPro" id="IPR020857">
    <property type="entry name" value="Serum_albumin_CS"/>
</dbReference>
<accession>A0A8J6KTT9</accession>
<dbReference type="GO" id="GO:0005737">
    <property type="term" value="C:cytoplasm"/>
    <property type="evidence" value="ECO:0007669"/>
    <property type="project" value="TreeGrafter"/>
</dbReference>
<dbReference type="EMBL" id="JAATJU010023069">
    <property type="protein sequence ID" value="KAH0508854.1"/>
    <property type="molecule type" value="Genomic_DNA"/>
</dbReference>
<dbReference type="InterPro" id="IPR014760">
    <property type="entry name" value="Serum_albumin_N"/>
</dbReference>
<feature type="signal peptide" evidence="14">
    <location>
        <begin position="1"/>
        <end position="18"/>
    </location>
</feature>
<gene>
    <name evidence="16" type="ORF">LTLLF_161795</name>
</gene>
<organism evidence="16 17">
    <name type="scientific">Microtus ochrogaster</name>
    <name type="common">Prairie vole</name>
    <dbReference type="NCBI Taxonomy" id="79684"/>
    <lineage>
        <taxon>Eukaryota</taxon>
        <taxon>Metazoa</taxon>
        <taxon>Chordata</taxon>
        <taxon>Craniata</taxon>
        <taxon>Vertebrata</taxon>
        <taxon>Euteleostomi</taxon>
        <taxon>Mammalia</taxon>
        <taxon>Eutheria</taxon>
        <taxon>Euarchontoglires</taxon>
        <taxon>Glires</taxon>
        <taxon>Rodentia</taxon>
        <taxon>Myomorpha</taxon>
        <taxon>Muroidea</taxon>
        <taxon>Cricetidae</taxon>
        <taxon>Arvicolinae</taxon>
        <taxon>Microtus</taxon>
    </lineage>
</organism>
<evidence type="ECO:0000256" key="8">
    <source>
        <dbReference type="ARBA" id="ARBA00023008"/>
    </source>
</evidence>
<dbReference type="PROSITE" id="PS00212">
    <property type="entry name" value="ALBUMIN_1"/>
    <property type="match status" value="2"/>
</dbReference>
<dbReference type="SUPFAM" id="SSF48552">
    <property type="entry name" value="Serum albumin-like"/>
    <property type="match status" value="9"/>
</dbReference>
<feature type="domain" description="Albumin" evidence="15">
    <location>
        <begin position="1034"/>
        <end position="1224"/>
    </location>
</feature>
<comment type="subcellular location">
    <subcellularLocation>
        <location evidence="1">Secreted</location>
    </subcellularLocation>
</comment>
<dbReference type="GO" id="GO:0072562">
    <property type="term" value="C:blood microparticle"/>
    <property type="evidence" value="ECO:0007669"/>
    <property type="project" value="TreeGrafter"/>
</dbReference>
<feature type="domain" description="Albumin" evidence="15">
    <location>
        <begin position="329"/>
        <end position="522"/>
    </location>
</feature>
<evidence type="ECO:0000313" key="17">
    <source>
        <dbReference type="Proteomes" id="UP000710432"/>
    </source>
</evidence>
<dbReference type="Proteomes" id="UP000710432">
    <property type="component" value="Unassembled WGS sequence"/>
</dbReference>
<feature type="domain" description="Albumin" evidence="15">
    <location>
        <begin position="527"/>
        <end position="715"/>
    </location>
</feature>
<feature type="chain" id="PRO_5035276189" description="Alpha-fetoprotein" evidence="14">
    <location>
        <begin position="19"/>
        <end position="1507"/>
    </location>
</feature>
<feature type="domain" description="Albumin" evidence="15">
    <location>
        <begin position="1301"/>
        <end position="1497"/>
    </location>
</feature>
<dbReference type="PROSITE" id="PS51438">
    <property type="entry name" value="ALBUMIN_2"/>
    <property type="match status" value="7"/>
</dbReference>
<dbReference type="FunFam" id="1.10.246.10:FF:000004">
    <property type="entry name" value="Serum albumin"/>
    <property type="match status" value="2"/>
</dbReference>
<dbReference type="PANTHER" id="PTHR11385">
    <property type="entry name" value="SERUM ALBUMIN-RELATED"/>
    <property type="match status" value="1"/>
</dbReference>
<reference evidence="16" key="1">
    <citation type="submission" date="2020-03" db="EMBL/GenBank/DDBJ databases">
        <title>Studies in the Genomics of Life Span.</title>
        <authorList>
            <person name="Glass D."/>
        </authorList>
    </citation>
    <scope>NUCLEOTIDE SEQUENCE</scope>
    <source>
        <strain evidence="16">LTLLF</strain>
        <tissue evidence="16">Muscle</tissue>
    </source>
</reference>
<dbReference type="Gene3D" id="1.10.246.10">
    <property type="match status" value="16"/>
</dbReference>
<feature type="domain" description="Albumin" evidence="15">
    <location>
        <begin position="716"/>
        <end position="908"/>
    </location>
</feature>
<dbReference type="InterPro" id="IPR020858">
    <property type="entry name" value="Serum_albumin-like"/>
</dbReference>
<evidence type="ECO:0000256" key="7">
    <source>
        <dbReference type="ARBA" id="ARBA00022737"/>
    </source>
</evidence>
<dbReference type="SMART" id="SM00103">
    <property type="entry name" value="ALBUMIN"/>
    <property type="match status" value="8"/>
</dbReference>
<keyword evidence="8" id="KW-0186">Copper</keyword>
<evidence type="ECO:0000256" key="10">
    <source>
        <dbReference type="ARBA" id="ARBA00023180"/>
    </source>
</evidence>
<evidence type="ECO:0000256" key="5">
    <source>
        <dbReference type="ARBA" id="ARBA00022723"/>
    </source>
</evidence>
<dbReference type="FunFam" id="1.10.246.10:FF:000002">
    <property type="entry name" value="Serum albumin"/>
    <property type="match status" value="1"/>
</dbReference>
<evidence type="ECO:0000256" key="6">
    <source>
        <dbReference type="ARBA" id="ARBA00022729"/>
    </source>
</evidence>
<dbReference type="GO" id="GO:0046872">
    <property type="term" value="F:metal ion binding"/>
    <property type="evidence" value="ECO:0007669"/>
    <property type="project" value="UniProtKB-KW"/>
</dbReference>
<dbReference type="PRINTS" id="PR00803">
    <property type="entry name" value="AFETOPROTEIN"/>
</dbReference>
<keyword evidence="10" id="KW-0325">Glycoprotein</keyword>
<evidence type="ECO:0000256" key="12">
    <source>
        <dbReference type="ARBA" id="ARBA00041316"/>
    </source>
</evidence>
<evidence type="ECO:0000256" key="14">
    <source>
        <dbReference type="SAM" id="SignalP"/>
    </source>
</evidence>
<keyword evidence="7" id="KW-0677">Repeat</keyword>
<evidence type="ECO:0000256" key="3">
    <source>
        <dbReference type="ARBA" id="ARBA00022553"/>
    </source>
</evidence>
<evidence type="ECO:0000313" key="16">
    <source>
        <dbReference type="EMBL" id="KAH0508854.1"/>
    </source>
</evidence>
<dbReference type="InterPro" id="IPR021177">
    <property type="entry name" value="Serum_albumin/AFP/Afamin"/>
</dbReference>
<proteinExistence type="predicted"/>
<evidence type="ECO:0000256" key="1">
    <source>
        <dbReference type="ARBA" id="ARBA00004613"/>
    </source>
</evidence>
<dbReference type="CDD" id="cd00015">
    <property type="entry name" value="ALBUMIN"/>
    <property type="match status" value="5"/>
</dbReference>
<dbReference type="PRINTS" id="PR00802">
    <property type="entry name" value="SERUMALBUMIN"/>
</dbReference>
<keyword evidence="2" id="KW-0964">Secreted</keyword>
<feature type="domain" description="Albumin" evidence="15">
    <location>
        <begin position="212"/>
        <end position="328"/>
    </location>
</feature>
<comment type="caution">
    <text evidence="16">The sequence shown here is derived from an EMBL/GenBank/DDBJ whole genome shotgun (WGS) entry which is preliminary data.</text>
</comment>
<dbReference type="PANTHER" id="PTHR11385:SF7">
    <property type="entry name" value="ALPHA-FETOPROTEIN"/>
    <property type="match status" value="1"/>
</dbReference>
<keyword evidence="5" id="KW-0479">Metal-binding</keyword>
<dbReference type="FunFam" id="1.10.246.10:FF:000001">
    <property type="entry name" value="Serum albumin"/>
    <property type="match status" value="4"/>
</dbReference>
<evidence type="ECO:0000256" key="4">
    <source>
        <dbReference type="ARBA" id="ARBA00022641"/>
    </source>
</evidence>
<feature type="domain" description="Albumin" evidence="15">
    <location>
        <begin position="19"/>
        <end position="211"/>
    </location>
</feature>
<keyword evidence="4" id="KW-0765">Sulfation</keyword>
<evidence type="ECO:0000256" key="11">
    <source>
        <dbReference type="ARBA" id="ARBA00039821"/>
    </source>
</evidence>
<evidence type="ECO:0000256" key="9">
    <source>
        <dbReference type="ARBA" id="ARBA00023157"/>
    </source>
</evidence>
<keyword evidence="9" id="KW-1015">Disulfide bond</keyword>
<keyword evidence="3" id="KW-0597">Phosphoprotein</keyword>
<evidence type="ECO:0000256" key="13">
    <source>
        <dbReference type="ARBA" id="ARBA00042101"/>
    </source>
</evidence>
<evidence type="ECO:0000256" key="2">
    <source>
        <dbReference type="ARBA" id="ARBA00022525"/>
    </source>
</evidence>
<protein>
    <recommendedName>
        <fullName evidence="11">Alpha-fetoprotein</fullName>
    </recommendedName>
    <alternativeName>
        <fullName evidence="12">Alpha-1-fetoprotein</fullName>
    </alternativeName>
    <alternativeName>
        <fullName evidence="13">Alpha-fetoglobulin</fullName>
    </alternativeName>
</protein>
<dbReference type="Pfam" id="PF00273">
    <property type="entry name" value="Serum_albumin"/>
    <property type="match status" value="8"/>
</dbReference>
<sequence length="1507" mass="169730">MKWVTFLLLLFVSGSAFSRGLFRRDAHKSEIAHRYNDLGEKYFKGLVLITFAQHLQKCPYEEHIKLVNEVTDFAKACAADESAENCDKSLHTLFGDKLCAIPNLGDNYAELAECCAKQEPERNQCFLKHKDDKPNLPPFVRPEADVMCTSFQENPASFMGHYLHAVARRHPYFYAPELLYYAEKQSAIMTECCAEADKAACLGPKLDALKEKALLSSVKQRLKCSSMEKFGERAFKAWAVARMSQKFPKADFAEITKLATDLTKVTQECCHGDLLECADDRVELAKYMCDNQASISSKLQPCCDKPVLQKAHCLSEVDHDEMPAGLDPLAADFVEDKDVCKNYAEAKDVFLGTLLVRYTQKAPQVSTPTLVEVSRNLGKVGNKCCALPEADRLPCVEDYLSAILNHLCVLHEKTPVSEQVTKCCTGSVVERRPCFSALPVDETYVPKEFKAESFTFHADICTLPDKEKQIKKQTALAELVKHKPKATGDQLKTVMGEFSAFLEKCCKADDKEACFSEEVLFTKYLHCEVITVFLGKQTVIHLTHKMRHESATIMFAQFVPDATMDEVSKMTSDVLKVIKKPTSEEQQGGCLENQMPAFLDEICHKKELSDKYGFSDCCSQSGEGRHQCLLARKKTASASVLPFNFPEAAESCKAYQENRELFMNRVVYEVSRRYPFLYAPAILSLAAQYDKAVPVCCKAENPEECFQTKVRASIAKELREGSLLNEHVCAVIKKFGSRNLQATTIIKMSQKFPKANFTEIEKLVLDVAHIHEECCLGNALECLQDGEKIMSYICSQKDILSSKTAECCKLPTLELGYCIIHAENDDKPEGLSPNLNEVLGDRNFGQFSSEEKIMYMARFIYEYSRRNTMLAVSVILRIAKAFQEIMEKCSQAEDSPACQNNGEEELEKHIQESHALAKQSCAAFQKMGPYYLQNEFLIAYTRKVPQLGLVELIDLTRKMVGIASTCCQLSEDKWSACGEGAQKPSITEEEYEAVTTDFSGFLEKCCQAQERDVCFAEETNELNGSYIKSKYIIHFYELFLDPARNSAEDHCVSSVDCCRTIIAVAQYVQEASFDEVEMLAKAMMAYRDRCLADGTLPECSKTANEVIQDMICAAEGLPQKYNCSHCCSKTSVARSLCFFYNKKANTGFLPPFPTLDPEEECQAYKNNSGSFLNLYMYEVARRYPFVFSPVLLTVAARFEEAAARCCEEQEKATCFQAKATPITQYLKASSSYQGNVCGALRKFGPKVLNSINTAAFSKKFPKIGFKDLTSILEDVSSMYDECCEGDVVQCVRRQEDRFNETTKKSVAMVQQECKHFQELDKDALKLHYLVKFTKIAPQLSMEELNSLSEGMMAALTTCCTLSEEFSCVDDLAELVLGDLCGVNENRTINPAVDHCCRADFAFRRHCFLHLEADTTYALPSVSALIRALRADWCQAHKEDEDLQSKKHRFIINLVKWMPEITAEERLCLFTKFSATQEKCRDVQEPEACFRSEVCSFSTEILLVFQEG</sequence>
<evidence type="ECO:0000259" key="15">
    <source>
        <dbReference type="PROSITE" id="PS51438"/>
    </source>
</evidence>
<name>A0A8J6KTT9_MICOH</name>
<dbReference type="InterPro" id="IPR000264">
    <property type="entry name" value="ALB/AFP/VDB"/>
</dbReference>
<keyword evidence="6 14" id="KW-0732">Signal</keyword>